<proteinExistence type="predicted"/>
<dbReference type="EMBL" id="KK914417">
    <property type="protein sequence ID" value="KDP36966.1"/>
    <property type="molecule type" value="Genomic_DNA"/>
</dbReference>
<evidence type="ECO:0000313" key="2">
    <source>
        <dbReference type="Proteomes" id="UP000027138"/>
    </source>
</evidence>
<keyword evidence="2" id="KW-1185">Reference proteome</keyword>
<dbReference type="AlphaFoldDB" id="A0A067KL38"/>
<accession>A0A067KL38</accession>
<dbReference type="OrthoDB" id="10594890at2759"/>
<dbReference type="Proteomes" id="UP000027138">
    <property type="component" value="Unassembled WGS sequence"/>
</dbReference>
<sequence length="100" mass="10949">MGIQINRKTSALTLTGTNTALWGHRNGQVKAINKTNIVKIPSIVWCYRELYKRGRWTSSNTVTLDLAGATVCRGTIELAERVCSATSTSLEPAAPWWQGG</sequence>
<protein>
    <submittedName>
        <fullName evidence="1">Uncharacterized protein</fullName>
    </submittedName>
</protein>
<gene>
    <name evidence="1" type="ORF">JCGZ_08558</name>
</gene>
<name>A0A067KL38_JATCU</name>
<organism evidence="1 2">
    <name type="scientific">Jatropha curcas</name>
    <name type="common">Barbados nut</name>
    <dbReference type="NCBI Taxonomy" id="180498"/>
    <lineage>
        <taxon>Eukaryota</taxon>
        <taxon>Viridiplantae</taxon>
        <taxon>Streptophyta</taxon>
        <taxon>Embryophyta</taxon>
        <taxon>Tracheophyta</taxon>
        <taxon>Spermatophyta</taxon>
        <taxon>Magnoliopsida</taxon>
        <taxon>eudicotyledons</taxon>
        <taxon>Gunneridae</taxon>
        <taxon>Pentapetalae</taxon>
        <taxon>rosids</taxon>
        <taxon>fabids</taxon>
        <taxon>Malpighiales</taxon>
        <taxon>Euphorbiaceae</taxon>
        <taxon>Crotonoideae</taxon>
        <taxon>Jatropheae</taxon>
        <taxon>Jatropha</taxon>
    </lineage>
</organism>
<evidence type="ECO:0000313" key="1">
    <source>
        <dbReference type="EMBL" id="KDP36966.1"/>
    </source>
</evidence>
<reference evidence="1 2" key="1">
    <citation type="journal article" date="2014" name="PLoS ONE">
        <title>Global Analysis of Gene Expression Profiles in Physic Nut (Jatropha curcas L.) Seedlings Exposed to Salt Stress.</title>
        <authorList>
            <person name="Zhang L."/>
            <person name="Zhang C."/>
            <person name="Wu P."/>
            <person name="Chen Y."/>
            <person name="Li M."/>
            <person name="Jiang H."/>
            <person name="Wu G."/>
        </authorList>
    </citation>
    <scope>NUCLEOTIDE SEQUENCE [LARGE SCALE GENOMIC DNA]</scope>
    <source>
        <strain evidence="2">cv. GZQX0401</strain>
        <tissue evidence="1">Young leaves</tissue>
    </source>
</reference>